<protein>
    <submittedName>
        <fullName evidence="1">Uncharacterized protein</fullName>
    </submittedName>
</protein>
<sequence length="152" mass="16848">MRQNLGGTTSHAQHNGNTFLCSTSKYSLFLQGPDGKLPARSGAVCEATRQWPFRNKPARRQAVNGPPALCWQEAEPSHASTCFRQRPATFPRRLQEPPCPLGLFIAQIPHDSFTRPGSPQTHVLTYVWIRTASTSRLVDCCRTLLLHLAAAL</sequence>
<keyword evidence="2" id="KW-1185">Reference proteome</keyword>
<gene>
    <name evidence="1" type="ORF">CSSPJE1EN2_LOCUS9273</name>
</gene>
<name>A0ABP1AUU9_9BRYO</name>
<proteinExistence type="predicted"/>
<organism evidence="1 2">
    <name type="scientific">Sphagnum jensenii</name>
    <dbReference type="NCBI Taxonomy" id="128206"/>
    <lineage>
        <taxon>Eukaryota</taxon>
        <taxon>Viridiplantae</taxon>
        <taxon>Streptophyta</taxon>
        <taxon>Embryophyta</taxon>
        <taxon>Bryophyta</taxon>
        <taxon>Sphagnophytina</taxon>
        <taxon>Sphagnopsida</taxon>
        <taxon>Sphagnales</taxon>
        <taxon>Sphagnaceae</taxon>
        <taxon>Sphagnum</taxon>
    </lineage>
</organism>
<evidence type="ECO:0000313" key="2">
    <source>
        <dbReference type="Proteomes" id="UP001497522"/>
    </source>
</evidence>
<dbReference type="Proteomes" id="UP001497522">
    <property type="component" value="Chromosome 16"/>
</dbReference>
<reference evidence="1" key="1">
    <citation type="submission" date="2024-03" db="EMBL/GenBank/DDBJ databases">
        <authorList>
            <consortium name="ELIXIR-Norway"/>
            <consortium name="Elixir Norway"/>
        </authorList>
    </citation>
    <scope>NUCLEOTIDE SEQUENCE</scope>
</reference>
<accession>A0ABP1AUU9</accession>
<evidence type="ECO:0000313" key="1">
    <source>
        <dbReference type="EMBL" id="CAK9866278.1"/>
    </source>
</evidence>
<dbReference type="EMBL" id="OZ023717">
    <property type="protein sequence ID" value="CAK9866278.1"/>
    <property type="molecule type" value="Genomic_DNA"/>
</dbReference>